<proteinExistence type="predicted"/>
<dbReference type="STRING" id="1073574.GOARA_056_02150"/>
<gene>
    <name evidence="2" type="ORF">GOARA_056_02150</name>
</gene>
<evidence type="ECO:0000313" key="3">
    <source>
        <dbReference type="Proteomes" id="UP000035088"/>
    </source>
</evidence>
<protein>
    <submittedName>
        <fullName evidence="2">Uncharacterized protein</fullName>
    </submittedName>
</protein>
<name>G7H3P2_9ACTN</name>
<reference evidence="2 3" key="1">
    <citation type="submission" date="2011-11" db="EMBL/GenBank/DDBJ databases">
        <title>Whole genome shotgun sequence of Gordonia araii NBRC 100433.</title>
        <authorList>
            <person name="Yoshida Y."/>
            <person name="Hosoyama A."/>
            <person name="Tsuchikane K."/>
            <person name="Katsumata H."/>
            <person name="Yamazaki S."/>
            <person name="Fujita N."/>
        </authorList>
    </citation>
    <scope>NUCLEOTIDE SEQUENCE [LARGE SCALE GENOMIC DNA]</scope>
    <source>
        <strain evidence="2 3">NBRC 100433</strain>
    </source>
</reference>
<dbReference type="AlphaFoldDB" id="G7H3P2"/>
<evidence type="ECO:0000313" key="2">
    <source>
        <dbReference type="EMBL" id="GAB10467.1"/>
    </source>
</evidence>
<feature type="compositionally biased region" description="Basic residues" evidence="1">
    <location>
        <begin position="34"/>
        <end position="46"/>
    </location>
</feature>
<keyword evidence="3" id="KW-1185">Reference proteome</keyword>
<organism evidence="2 3">
    <name type="scientific">Gordonia araii NBRC 100433</name>
    <dbReference type="NCBI Taxonomy" id="1073574"/>
    <lineage>
        <taxon>Bacteria</taxon>
        <taxon>Bacillati</taxon>
        <taxon>Actinomycetota</taxon>
        <taxon>Actinomycetes</taxon>
        <taxon>Mycobacteriales</taxon>
        <taxon>Gordoniaceae</taxon>
        <taxon>Gordonia</taxon>
    </lineage>
</organism>
<dbReference type="Proteomes" id="UP000035088">
    <property type="component" value="Unassembled WGS sequence"/>
</dbReference>
<accession>G7H3P2</accession>
<feature type="compositionally biased region" description="Basic and acidic residues" evidence="1">
    <location>
        <begin position="47"/>
        <end position="64"/>
    </location>
</feature>
<evidence type="ECO:0000256" key="1">
    <source>
        <dbReference type="SAM" id="MobiDB-lite"/>
    </source>
</evidence>
<feature type="region of interest" description="Disordered" evidence="1">
    <location>
        <begin position="1"/>
        <end position="69"/>
    </location>
</feature>
<comment type="caution">
    <text evidence="2">The sequence shown here is derived from an EMBL/GenBank/DDBJ whole genome shotgun (WGS) entry which is preliminary data.</text>
</comment>
<dbReference type="EMBL" id="BAEE01000056">
    <property type="protein sequence ID" value="GAB10467.1"/>
    <property type="molecule type" value="Genomic_DNA"/>
</dbReference>
<sequence length="106" mass="12283">MHLTGKRVDQPGARLNARIRRRPRRRHEDDRNSRIRRRPLLRRHGAAHADRDDGPEFPDTRDAGTYHSQSACREAGDRAVSNRQARSYNCTLAPGANYKLRINPQF</sequence>